<feature type="binding site" evidence="9">
    <location>
        <position position="135"/>
    </location>
    <ligand>
        <name>Ca(2+)</name>
        <dbReference type="ChEBI" id="CHEBI:29108"/>
        <label>1</label>
    </ligand>
</feature>
<keyword evidence="9" id="KW-0106">Calcium</keyword>
<dbReference type="SUPFAM" id="SSF48484">
    <property type="entry name" value="Lipoxigenase"/>
    <property type="match status" value="1"/>
</dbReference>
<dbReference type="Pfam" id="PF01477">
    <property type="entry name" value="PLAT"/>
    <property type="match status" value="1"/>
</dbReference>
<dbReference type="Gene3D" id="1.20.245.10">
    <property type="entry name" value="Lipoxygenase-1, Domain 5"/>
    <property type="match status" value="1"/>
</dbReference>
<evidence type="ECO:0000256" key="10">
    <source>
        <dbReference type="PIRSR" id="PIRSR601885-3"/>
    </source>
</evidence>
<dbReference type="PRINTS" id="PR00467">
    <property type="entry name" value="MAMLPOXGNASE"/>
</dbReference>
<evidence type="ECO:0000259" key="12">
    <source>
        <dbReference type="PROSITE" id="PS50095"/>
    </source>
</evidence>
<evidence type="ECO:0000313" key="14">
    <source>
        <dbReference type="Ensembl" id="ENSCPBP00000006371.1"/>
    </source>
</evidence>
<evidence type="ECO:0000256" key="8">
    <source>
        <dbReference type="ARBA" id="ARBA00023098"/>
    </source>
</evidence>
<feature type="site" description="Essential for stabilizing binding to COTL1" evidence="10">
    <location>
        <position position="159"/>
    </location>
</feature>
<dbReference type="Ensembl" id="ENSCPBT00000007695.1">
    <property type="protein sequence ID" value="ENSCPBP00000006371.1"/>
    <property type="gene ID" value="ENSCPBG00000005071.1"/>
</dbReference>
<dbReference type="OMA" id="WGHRTHI"/>
<dbReference type="InterPro" id="IPR000907">
    <property type="entry name" value="LipOase"/>
</dbReference>
<evidence type="ECO:0000256" key="1">
    <source>
        <dbReference type="ARBA" id="ARBA00004496"/>
    </source>
</evidence>
<keyword evidence="6" id="KW-0223">Dioxygenase</keyword>
<dbReference type="SUPFAM" id="SSF49723">
    <property type="entry name" value="Lipase/lipooxygenase domain (PLAT/LH2 domain)"/>
    <property type="match status" value="1"/>
</dbReference>
<dbReference type="InterPro" id="IPR036392">
    <property type="entry name" value="PLAT/LH2_dom_sf"/>
</dbReference>
<dbReference type="InterPro" id="IPR001024">
    <property type="entry name" value="PLAT/LH2_dom"/>
</dbReference>
<evidence type="ECO:0000256" key="2">
    <source>
        <dbReference type="ARBA" id="ARBA00005189"/>
    </source>
</evidence>
<name>A0A8C3FBU9_CHRPI</name>
<dbReference type="GO" id="GO:0005506">
    <property type="term" value="F:iron ion binding"/>
    <property type="evidence" value="ECO:0007669"/>
    <property type="project" value="InterPro"/>
</dbReference>
<comment type="similarity">
    <text evidence="3">Belongs to the lipoxygenase family.</text>
</comment>
<evidence type="ECO:0000256" key="3">
    <source>
        <dbReference type="ARBA" id="ARBA00009419"/>
    </source>
</evidence>
<evidence type="ECO:0000256" key="5">
    <source>
        <dbReference type="ARBA" id="ARBA00022723"/>
    </source>
</evidence>
<dbReference type="GO" id="GO:0005737">
    <property type="term" value="C:cytoplasm"/>
    <property type="evidence" value="ECO:0007669"/>
    <property type="project" value="UniProtKB-SubCell"/>
</dbReference>
<dbReference type="GO" id="GO:0034440">
    <property type="term" value="P:lipid oxidation"/>
    <property type="evidence" value="ECO:0007669"/>
    <property type="project" value="InterPro"/>
</dbReference>
<reference evidence="14" key="2">
    <citation type="submission" date="2025-09" db="UniProtKB">
        <authorList>
            <consortium name="Ensembl"/>
        </authorList>
    </citation>
    <scope>IDENTIFICATION</scope>
</reference>
<dbReference type="GeneTree" id="ENSGT00940000162032"/>
<comment type="subcellular location">
    <subcellularLocation>
        <location evidence="1">Cytoplasm</location>
    </subcellularLocation>
</comment>
<sequence length="408" mass="46706">MHRAALTGFWQLLKHGGHHLRAHKGFKGIVPFSYTLLGYAEVPQALAKPVNLGLYLQANERQVLSRTVVETLTWLTYVSLETSTQWGHRTHILTLRSPNPHPLQVEEFKLCSRRWLGDIVLVRLHKEPYSFYPTDNWYCSFVEVISPHGQSYRFPCYQWVKGYCTLELREGKGRGLWAWGRSALSVAPLCHQCISGEEKRGALFVILMGRKGYLHPKPPQRLSTLCPPRKVELQLKGFLNCTNSWAKLDDINKVFYFNKTPITEYVRAHWREDTFFRYQFLNGVHPVVIQRCTELPSHSSGRDTAMWKVTKGNIFLADYKILEGVPANRINGYQQYIAAPLCLLHLQPSGELVPMAIQVTAPGAPTRCLGGPPCSPHPYTDQLREIMQESFWTVVHTSCACQGFRRLM</sequence>
<accession>A0A8C3FBU9</accession>
<dbReference type="GO" id="GO:0016702">
    <property type="term" value="F:oxidoreductase activity, acting on single donors with incorporation of molecular oxygen, incorporation of two atoms of oxygen"/>
    <property type="evidence" value="ECO:0007669"/>
    <property type="project" value="InterPro"/>
</dbReference>
<feature type="domain" description="PLAT" evidence="12">
    <location>
        <begin position="50"/>
        <end position="174"/>
    </location>
</feature>
<keyword evidence="7" id="KW-0560">Oxidoreductase</keyword>
<reference evidence="14" key="1">
    <citation type="submission" date="2025-08" db="UniProtKB">
        <authorList>
            <consortium name="Ensembl"/>
        </authorList>
    </citation>
    <scope>IDENTIFICATION</scope>
</reference>
<comment type="caution">
    <text evidence="11">Lacks conserved residue(s) required for the propagation of feature annotation.</text>
</comment>
<evidence type="ECO:0000256" key="9">
    <source>
        <dbReference type="PIRSR" id="PIRSR601885-2"/>
    </source>
</evidence>
<evidence type="ECO:0000256" key="11">
    <source>
        <dbReference type="PROSITE-ProRule" id="PRU00152"/>
    </source>
</evidence>
<evidence type="ECO:0000313" key="15">
    <source>
        <dbReference type="Proteomes" id="UP000694380"/>
    </source>
</evidence>
<dbReference type="InterPro" id="IPR013819">
    <property type="entry name" value="LipOase_C"/>
</dbReference>
<evidence type="ECO:0000256" key="6">
    <source>
        <dbReference type="ARBA" id="ARBA00022964"/>
    </source>
</evidence>
<evidence type="ECO:0000256" key="4">
    <source>
        <dbReference type="ARBA" id="ARBA00022490"/>
    </source>
</evidence>
<dbReference type="PROSITE" id="PS50095">
    <property type="entry name" value="PLAT"/>
    <property type="match status" value="1"/>
</dbReference>
<dbReference type="Proteomes" id="UP000694380">
    <property type="component" value="Unplaced"/>
</dbReference>
<dbReference type="Gene3D" id="3.10.450.60">
    <property type="match status" value="1"/>
</dbReference>
<keyword evidence="4" id="KW-0963">Cytoplasm</keyword>
<dbReference type="SMART" id="SM00308">
    <property type="entry name" value="LH2"/>
    <property type="match status" value="1"/>
</dbReference>
<keyword evidence="15" id="KW-1185">Reference proteome</keyword>
<comment type="pathway">
    <text evidence="2">Lipid metabolism.</text>
</comment>
<dbReference type="PROSITE" id="PS51393">
    <property type="entry name" value="LIPOXYGENASE_3"/>
    <property type="match status" value="1"/>
</dbReference>
<evidence type="ECO:0000259" key="13">
    <source>
        <dbReference type="PROSITE" id="PS51393"/>
    </source>
</evidence>
<dbReference type="InterPro" id="IPR036226">
    <property type="entry name" value="LipOase_C_sf"/>
</dbReference>
<keyword evidence="5 9" id="KW-0479">Metal-binding</keyword>
<proteinExistence type="inferred from homology"/>
<feature type="domain" description="Lipoxygenase" evidence="13">
    <location>
        <begin position="231"/>
        <end position="408"/>
    </location>
</feature>
<organism evidence="14 15">
    <name type="scientific">Chrysemys picta bellii</name>
    <name type="common">Western painted turtle</name>
    <name type="synonym">Emys bellii</name>
    <dbReference type="NCBI Taxonomy" id="8478"/>
    <lineage>
        <taxon>Eukaryota</taxon>
        <taxon>Metazoa</taxon>
        <taxon>Chordata</taxon>
        <taxon>Craniata</taxon>
        <taxon>Vertebrata</taxon>
        <taxon>Euteleostomi</taxon>
        <taxon>Archelosauria</taxon>
        <taxon>Testudinata</taxon>
        <taxon>Testudines</taxon>
        <taxon>Cryptodira</taxon>
        <taxon>Durocryptodira</taxon>
        <taxon>Testudinoidea</taxon>
        <taxon>Emydidae</taxon>
        <taxon>Chrysemys</taxon>
    </lineage>
</organism>
<dbReference type="AlphaFoldDB" id="A0A8C3FBU9"/>
<dbReference type="Gene3D" id="2.60.60.20">
    <property type="entry name" value="PLAT/LH2 domain"/>
    <property type="match status" value="1"/>
</dbReference>
<dbReference type="InterPro" id="IPR001885">
    <property type="entry name" value="LipOase_mml"/>
</dbReference>
<dbReference type="PANTHER" id="PTHR11771">
    <property type="entry name" value="LIPOXYGENASE"/>
    <property type="match status" value="1"/>
</dbReference>
<protein>
    <submittedName>
        <fullName evidence="14">Uncharacterized protein</fullName>
    </submittedName>
</protein>
<keyword evidence="8" id="KW-0443">Lipid metabolism</keyword>
<evidence type="ECO:0000256" key="7">
    <source>
        <dbReference type="ARBA" id="ARBA00023002"/>
    </source>
</evidence>